<feature type="compositionally biased region" description="Basic and acidic residues" evidence="2">
    <location>
        <begin position="273"/>
        <end position="285"/>
    </location>
</feature>
<sequence length="705" mass="80614">MDPSSQPPESSQFTEALSAADGRTKQPQREERGNGNDAKSGEVSRGGESKPKYFTAEEAMASLSKLTKTPQEYWRAAREHIFPSSSAITLLQRLVFFDRDRVPDKTIELLRGLVETEAFQKEMMFSNLAASKALGRWLSHVVDYRLSKGGQGGALLSRESSKKKGKVQRGGALSPNTVQREKETSPGIGPRAIPKYVPSSKTRGDCDSSQNSYLTRDDLRQLRQRVQGRRRKGMCIVWGKRAEGWKWPLLSQGLVSSPSRIQEQLGTLQQTKPGDRSRGREERSRSPARSAGGGGGGGVRNKALGKAIPIQWRSAPRLDQPLSARNISAKLSVRDQIWYKEKDSWRQALDEARREIRELKALESRILWNMRREEKSAERKMEKEAQKDITQWRREQETSLREGIEAFRRTTHQRELKENLEFVQFKRERKRRAREAELELITQSYDAQREKSIQRENCEKERITADEVFKAEQRKDREETRKLVRALKEEEARKEQAERLYNSAEKMEYEKRQLLAEKNRRLKDLQLMSALCRRQRRRRLRKLGESGATPADIETVVKKEHSVEDQRPRHRPVKVRPILPVERLASLKNDAGRAVFSSNEPPFRPKSLAFPTTKFAPKRPDARTVGSGDPALAKTIGKIAKEMHVSSEDEPMPSSVKVILMNAMKVSAEEKKRRKEKIERSSRKQLQLLACAIHGYAMLGLPGVP</sequence>
<dbReference type="OMA" id="ESRILWN"/>
<evidence type="ECO:0000313" key="3">
    <source>
        <dbReference type="EMBL" id="EER07081.1"/>
    </source>
</evidence>
<name>C5L855_PERM5</name>
<keyword evidence="4" id="KW-1185">Reference proteome</keyword>
<proteinExistence type="predicted"/>
<dbReference type="EMBL" id="GG680048">
    <property type="protein sequence ID" value="EER07081.1"/>
    <property type="molecule type" value="Genomic_DNA"/>
</dbReference>
<feature type="region of interest" description="Disordered" evidence="2">
    <location>
        <begin position="152"/>
        <end position="213"/>
    </location>
</feature>
<accession>C5L855</accession>
<organism evidence="4">
    <name type="scientific">Perkinsus marinus (strain ATCC 50983 / TXsc)</name>
    <dbReference type="NCBI Taxonomy" id="423536"/>
    <lineage>
        <taxon>Eukaryota</taxon>
        <taxon>Sar</taxon>
        <taxon>Alveolata</taxon>
        <taxon>Perkinsozoa</taxon>
        <taxon>Perkinsea</taxon>
        <taxon>Perkinsida</taxon>
        <taxon>Perkinsidae</taxon>
        <taxon>Perkinsus</taxon>
    </lineage>
</organism>
<evidence type="ECO:0000256" key="1">
    <source>
        <dbReference type="SAM" id="Coils"/>
    </source>
</evidence>
<feature type="coiled-coil region" evidence="1">
    <location>
        <begin position="470"/>
        <end position="517"/>
    </location>
</feature>
<dbReference type="RefSeq" id="XP_002775265.1">
    <property type="nucleotide sequence ID" value="XM_002775219.1"/>
</dbReference>
<feature type="coiled-coil region" evidence="1">
    <location>
        <begin position="342"/>
        <end position="387"/>
    </location>
</feature>
<dbReference type="Proteomes" id="UP000007800">
    <property type="component" value="Unassembled WGS sequence"/>
</dbReference>
<feature type="region of interest" description="Disordered" evidence="2">
    <location>
        <begin position="264"/>
        <end position="302"/>
    </location>
</feature>
<protein>
    <submittedName>
        <fullName evidence="3">Troponin T, skeletal muscle, putative</fullName>
    </submittedName>
</protein>
<keyword evidence="1" id="KW-0175">Coiled coil</keyword>
<feature type="region of interest" description="Disordered" evidence="2">
    <location>
        <begin position="1"/>
        <end position="51"/>
    </location>
</feature>
<reference evidence="3 4" key="1">
    <citation type="submission" date="2008-07" db="EMBL/GenBank/DDBJ databases">
        <authorList>
            <person name="El-Sayed N."/>
            <person name="Caler E."/>
            <person name="Inman J."/>
            <person name="Amedeo P."/>
            <person name="Hass B."/>
            <person name="Wortman J."/>
        </authorList>
    </citation>
    <scope>NUCLEOTIDE SEQUENCE [LARGE SCALE GENOMIC DNA]</scope>
    <source>
        <strain evidence="4">ATCC 50983 / TXsc</strain>
    </source>
</reference>
<evidence type="ECO:0000256" key="2">
    <source>
        <dbReference type="SAM" id="MobiDB-lite"/>
    </source>
</evidence>
<feature type="compositionally biased region" description="Basic and acidic residues" evidence="2">
    <location>
        <begin position="22"/>
        <end position="51"/>
    </location>
</feature>
<dbReference type="AlphaFoldDB" id="C5L855"/>
<dbReference type="OrthoDB" id="433202at2759"/>
<dbReference type="InParanoid" id="C5L855"/>
<dbReference type="GeneID" id="9059466"/>
<evidence type="ECO:0000313" key="4">
    <source>
        <dbReference type="Proteomes" id="UP000007800"/>
    </source>
</evidence>
<gene>
    <name evidence="3" type="ORF">Pmar_PMAR003935</name>
</gene>